<evidence type="ECO:0000256" key="12">
    <source>
        <dbReference type="ARBA" id="ARBA00025679"/>
    </source>
</evidence>
<evidence type="ECO:0000256" key="13">
    <source>
        <dbReference type="RuleBase" id="RU367009"/>
    </source>
</evidence>
<keyword evidence="9 13" id="KW-0456">Lyase</keyword>
<dbReference type="PANTHER" id="PTHR33407">
    <property type="entry name" value="PECTATE LYASE F-RELATED"/>
    <property type="match status" value="1"/>
</dbReference>
<feature type="signal peptide" evidence="13">
    <location>
        <begin position="1"/>
        <end position="18"/>
    </location>
</feature>
<comment type="cofactor">
    <cofactor evidence="2 13">
        <name>Ca(2+)</name>
        <dbReference type="ChEBI" id="CHEBI:29108"/>
    </cofactor>
</comment>
<reference evidence="14 15" key="1">
    <citation type="submission" date="2016-10" db="EMBL/GenBank/DDBJ databases">
        <title>Proteomics and genomics reveal pathogen-plant mechanisms compatible with a hemibiotrophic lifestyle of Diplodia corticola.</title>
        <authorList>
            <person name="Fernandes I."/>
            <person name="De Jonge R."/>
            <person name="Van De Peer Y."/>
            <person name="Devreese B."/>
            <person name="Alves A."/>
            <person name="Esteves A.C."/>
        </authorList>
    </citation>
    <scope>NUCLEOTIDE SEQUENCE [LARGE SCALE GENOMIC DNA]</scope>
    <source>
        <strain evidence="14 15">CBS 112549</strain>
    </source>
</reference>
<feature type="chain" id="PRO_5025091964" description="Pectate lyase" evidence="13">
    <location>
        <begin position="19"/>
        <end position="252"/>
    </location>
</feature>
<dbReference type="GeneID" id="31011745"/>
<keyword evidence="7 13" id="KW-0732">Signal</keyword>
<evidence type="ECO:0000256" key="10">
    <source>
        <dbReference type="ARBA" id="ARBA00023277"/>
    </source>
</evidence>
<comment type="similarity">
    <text evidence="4 13">Belongs to the polysaccharide lyase 3 family.</text>
</comment>
<evidence type="ECO:0000256" key="6">
    <source>
        <dbReference type="ARBA" id="ARBA00022525"/>
    </source>
</evidence>
<dbReference type="Proteomes" id="UP000183809">
    <property type="component" value="Unassembled WGS sequence"/>
</dbReference>
<evidence type="ECO:0000256" key="5">
    <source>
        <dbReference type="ARBA" id="ARBA00012272"/>
    </source>
</evidence>
<proteinExistence type="inferred from homology"/>
<dbReference type="Gene3D" id="2.160.20.10">
    <property type="entry name" value="Single-stranded right-handed beta-helix, Pectin lyase-like"/>
    <property type="match status" value="1"/>
</dbReference>
<evidence type="ECO:0000256" key="9">
    <source>
        <dbReference type="ARBA" id="ARBA00023239"/>
    </source>
</evidence>
<keyword evidence="10" id="KW-0119">Carbohydrate metabolism</keyword>
<dbReference type="SUPFAM" id="SSF51126">
    <property type="entry name" value="Pectin lyase-like"/>
    <property type="match status" value="1"/>
</dbReference>
<dbReference type="GO" id="GO:0045490">
    <property type="term" value="P:pectin catabolic process"/>
    <property type="evidence" value="ECO:0007669"/>
    <property type="project" value="TreeGrafter"/>
</dbReference>
<evidence type="ECO:0000256" key="11">
    <source>
        <dbReference type="ARBA" id="ARBA00023326"/>
    </source>
</evidence>
<comment type="catalytic activity">
    <reaction evidence="1 13">
        <text>Eliminative cleavage of (1-&gt;4)-alpha-D-galacturonan to give oligosaccharides with 4-deoxy-alpha-D-galact-4-enuronosyl groups at their non-reducing ends.</text>
        <dbReference type="EC" id="4.2.2.2"/>
    </reaction>
</comment>
<dbReference type="EMBL" id="MNUE01000016">
    <property type="protein sequence ID" value="OJD35638.1"/>
    <property type="molecule type" value="Genomic_DNA"/>
</dbReference>
<dbReference type="GO" id="GO:0005576">
    <property type="term" value="C:extracellular region"/>
    <property type="evidence" value="ECO:0007669"/>
    <property type="project" value="UniProtKB-SubCell"/>
</dbReference>
<comment type="caution">
    <text evidence="14">The sequence shown here is derived from an EMBL/GenBank/DDBJ whole genome shotgun (WGS) entry which is preliminary data.</text>
</comment>
<dbReference type="RefSeq" id="XP_020131898.1">
    <property type="nucleotide sequence ID" value="XM_020271486.1"/>
</dbReference>
<organism evidence="14 15">
    <name type="scientific">Diplodia corticola</name>
    <dbReference type="NCBI Taxonomy" id="236234"/>
    <lineage>
        <taxon>Eukaryota</taxon>
        <taxon>Fungi</taxon>
        <taxon>Dikarya</taxon>
        <taxon>Ascomycota</taxon>
        <taxon>Pezizomycotina</taxon>
        <taxon>Dothideomycetes</taxon>
        <taxon>Dothideomycetes incertae sedis</taxon>
        <taxon>Botryosphaeriales</taxon>
        <taxon>Botryosphaeriaceae</taxon>
        <taxon>Diplodia</taxon>
    </lineage>
</organism>
<keyword evidence="6 13" id="KW-0964">Secreted</keyword>
<comment type="subcellular location">
    <subcellularLocation>
        <location evidence="3 13">Secreted</location>
    </subcellularLocation>
</comment>
<evidence type="ECO:0000256" key="1">
    <source>
        <dbReference type="ARBA" id="ARBA00000695"/>
    </source>
</evidence>
<evidence type="ECO:0000256" key="8">
    <source>
        <dbReference type="ARBA" id="ARBA00022837"/>
    </source>
</evidence>
<evidence type="ECO:0000256" key="2">
    <source>
        <dbReference type="ARBA" id="ARBA00001913"/>
    </source>
</evidence>
<sequence>MFAKFFILPLLAAAGVLAVPADDTFGYDLVRRSEFPIPASKGSVRLSAAKVIAGVFDGGMKMYGRGVSCTGQTEGTPDDAVFVLENNSTLRNAIIGADQIEGVHCKGSCTIENVWWTAVCEDALSFKGDGVGRVIGGGARGAADKVIQHNGIGSVFIDGFTVVDFSKLYRSCGNCKKMGRRNVSIKNVKAYNGNLLAGINSNYGDIADITGTCTTSVKNVCTEFKGNSNGKEPAMLSSGDSANCKCATVETC</sequence>
<keyword evidence="15" id="KW-1185">Reference proteome</keyword>
<evidence type="ECO:0000256" key="7">
    <source>
        <dbReference type="ARBA" id="ARBA00022729"/>
    </source>
</evidence>
<evidence type="ECO:0000313" key="15">
    <source>
        <dbReference type="Proteomes" id="UP000183809"/>
    </source>
</evidence>
<gene>
    <name evidence="14" type="ORF">BKCO1_1600037</name>
</gene>
<evidence type="ECO:0000313" key="14">
    <source>
        <dbReference type="EMBL" id="OJD35638.1"/>
    </source>
</evidence>
<dbReference type="OrthoDB" id="441042at2759"/>
<keyword evidence="11" id="KW-0624">Polysaccharide degradation</keyword>
<dbReference type="AlphaFoldDB" id="A0A1J9R2K7"/>
<dbReference type="Pfam" id="PF03211">
    <property type="entry name" value="Pectate_lyase"/>
    <property type="match status" value="1"/>
</dbReference>
<comment type="function">
    <text evidence="12 13">Pectinolytic enzyme consist of four classes of enzymes: pectin lyase, polygalacturonase, pectin methylesterase and rhamnogalacturonase. Among pectinolytic enzymes, pectin lyase is the most important in depolymerization of pectin, since it cleaves internal glycosidic bonds of highly methylated pectins. Favors pectate, the anion, over pectin, the methyl ester.</text>
</comment>
<evidence type="ECO:0000256" key="4">
    <source>
        <dbReference type="ARBA" id="ARBA00006463"/>
    </source>
</evidence>
<evidence type="ECO:0000256" key="3">
    <source>
        <dbReference type="ARBA" id="ARBA00004613"/>
    </source>
</evidence>
<protein>
    <recommendedName>
        <fullName evidence="5 13">Pectate lyase</fullName>
        <ecNumber evidence="5 13">4.2.2.2</ecNumber>
    </recommendedName>
</protein>
<dbReference type="InterPro" id="IPR012334">
    <property type="entry name" value="Pectin_lyas_fold"/>
</dbReference>
<dbReference type="GO" id="GO:0030570">
    <property type="term" value="F:pectate lyase activity"/>
    <property type="evidence" value="ECO:0007669"/>
    <property type="project" value="UniProtKB-UniRule"/>
</dbReference>
<dbReference type="InterPro" id="IPR011050">
    <property type="entry name" value="Pectin_lyase_fold/virulence"/>
</dbReference>
<dbReference type="PANTHER" id="PTHR33407:SF8">
    <property type="entry name" value="PECTATE LYASE E"/>
    <property type="match status" value="1"/>
</dbReference>
<name>A0A1J9R2K7_9PEZI</name>
<dbReference type="InterPro" id="IPR004898">
    <property type="entry name" value="Pectate_lyase_PlyH/PlyE-like"/>
</dbReference>
<accession>A0A1J9R2K7</accession>
<dbReference type="STRING" id="236234.A0A1J9R2K7"/>
<dbReference type="EC" id="4.2.2.2" evidence="5 13"/>
<keyword evidence="8 13" id="KW-0106">Calcium</keyword>